<reference evidence="1" key="1">
    <citation type="journal article" date="2010" name="PLoS Biol.">
        <title>Multi-platform next-generation sequencing of the domestic turkey (Meleagris gallopavo): genome assembly and analysis.</title>
        <authorList>
            <person name="Dalloul R.A."/>
            <person name="Long J.A."/>
            <person name="Zimin A.V."/>
            <person name="Aslam L."/>
            <person name="Beal K."/>
            <person name="Blomberg L.A."/>
            <person name="Bouffard P."/>
            <person name="Burt D.W."/>
            <person name="Crasta O."/>
            <person name="Crooijmans R.P."/>
            <person name="Cooper K."/>
            <person name="Coulombe R.A."/>
            <person name="De S."/>
            <person name="Delany M.E."/>
            <person name="Dodgson J.B."/>
            <person name="Dong J.J."/>
            <person name="Evans C."/>
            <person name="Frederickson K.M."/>
            <person name="Flicek P."/>
            <person name="Florea L."/>
            <person name="Folkerts O."/>
            <person name="Groenen M.A."/>
            <person name="Harkins T.T."/>
            <person name="Herrero J."/>
            <person name="Hoffmann S."/>
            <person name="Megens H.J."/>
            <person name="Jiang A."/>
            <person name="de Jong P."/>
            <person name="Kaiser P."/>
            <person name="Kim H."/>
            <person name="Kim K.W."/>
            <person name="Kim S."/>
            <person name="Langenberger D."/>
            <person name="Lee M.K."/>
            <person name="Lee T."/>
            <person name="Mane S."/>
            <person name="Marcais G."/>
            <person name="Marz M."/>
            <person name="McElroy A.P."/>
            <person name="Modise T."/>
            <person name="Nefedov M."/>
            <person name="Notredame C."/>
            <person name="Paton I.R."/>
            <person name="Payne W.S."/>
            <person name="Pertea G."/>
            <person name="Prickett D."/>
            <person name="Puiu D."/>
            <person name="Qioa D."/>
            <person name="Raineri E."/>
            <person name="Ruffier M."/>
            <person name="Salzberg S.L."/>
            <person name="Schatz M.C."/>
            <person name="Scheuring C."/>
            <person name="Schmidt C.J."/>
            <person name="Schroeder S."/>
            <person name="Searle S.M."/>
            <person name="Smith E.J."/>
            <person name="Smith J."/>
            <person name="Sonstegard T.S."/>
            <person name="Stadler P.F."/>
            <person name="Tafer H."/>
            <person name="Tu Z.J."/>
            <person name="Van Tassell C.P."/>
            <person name="Vilella A.J."/>
            <person name="Williams K.P."/>
            <person name="Yorke J.A."/>
            <person name="Zhang L."/>
            <person name="Zhang H.B."/>
            <person name="Zhang X."/>
            <person name="Zhang Y."/>
            <person name="Reed K.M."/>
        </authorList>
    </citation>
    <scope>NUCLEOTIDE SEQUENCE [LARGE SCALE GENOMIC DNA]</scope>
</reference>
<reference evidence="1" key="3">
    <citation type="submission" date="2025-09" db="UniProtKB">
        <authorList>
            <consortium name="Ensembl"/>
        </authorList>
    </citation>
    <scope>IDENTIFICATION</scope>
</reference>
<dbReference type="Proteomes" id="UP000001645">
    <property type="component" value="Unplaced"/>
</dbReference>
<name>A0A803Y839_MELGA</name>
<protein>
    <submittedName>
        <fullName evidence="1">Uncharacterized protein</fullName>
    </submittedName>
</protein>
<evidence type="ECO:0000313" key="2">
    <source>
        <dbReference type="Proteomes" id="UP000001645"/>
    </source>
</evidence>
<accession>A0A803Y839</accession>
<sequence>GGEMLAGCSQCCWDAARSREWCLYPELCCPLKQEERLSLGRKPRGLSHSCFVPYAGGC</sequence>
<dbReference type="InParanoid" id="A0A803Y839"/>
<organism evidence="1 2">
    <name type="scientific">Meleagris gallopavo</name>
    <name type="common">Wild turkey</name>
    <dbReference type="NCBI Taxonomy" id="9103"/>
    <lineage>
        <taxon>Eukaryota</taxon>
        <taxon>Metazoa</taxon>
        <taxon>Chordata</taxon>
        <taxon>Craniata</taxon>
        <taxon>Vertebrata</taxon>
        <taxon>Euteleostomi</taxon>
        <taxon>Archelosauria</taxon>
        <taxon>Archosauria</taxon>
        <taxon>Dinosauria</taxon>
        <taxon>Saurischia</taxon>
        <taxon>Theropoda</taxon>
        <taxon>Coelurosauria</taxon>
        <taxon>Aves</taxon>
        <taxon>Neognathae</taxon>
        <taxon>Galloanserae</taxon>
        <taxon>Galliformes</taxon>
        <taxon>Phasianidae</taxon>
        <taxon>Meleagridinae</taxon>
        <taxon>Meleagris</taxon>
    </lineage>
</organism>
<proteinExistence type="predicted"/>
<reference evidence="1" key="2">
    <citation type="submission" date="2025-08" db="UniProtKB">
        <authorList>
            <consortium name="Ensembl"/>
        </authorList>
    </citation>
    <scope>IDENTIFICATION</scope>
</reference>
<dbReference type="Ensembl" id="ENSMGAT00000028441.1">
    <property type="protein sequence ID" value="ENSMGAP00000027936.1"/>
    <property type="gene ID" value="ENSMGAG00000021086.1"/>
</dbReference>
<keyword evidence="2" id="KW-1185">Reference proteome</keyword>
<evidence type="ECO:0000313" key="1">
    <source>
        <dbReference type="Ensembl" id="ENSMGAP00000027936.1"/>
    </source>
</evidence>
<dbReference type="AlphaFoldDB" id="A0A803Y839"/>